<evidence type="ECO:0008006" key="3">
    <source>
        <dbReference type="Google" id="ProtNLM"/>
    </source>
</evidence>
<comment type="caution">
    <text evidence="1">The sequence shown here is derived from an EMBL/GenBank/DDBJ whole genome shotgun (WGS) entry which is preliminary data.</text>
</comment>
<dbReference type="PANTHER" id="PTHR34822:SF1">
    <property type="entry name" value="GRPB FAMILY PROTEIN"/>
    <property type="match status" value="1"/>
</dbReference>
<dbReference type="PANTHER" id="PTHR34822">
    <property type="entry name" value="GRPB DOMAIN PROTEIN (AFU_ORTHOLOGUE AFUA_1G01530)"/>
    <property type="match status" value="1"/>
</dbReference>
<dbReference type="InterPro" id="IPR007344">
    <property type="entry name" value="GrpB/CoaE"/>
</dbReference>
<dbReference type="RefSeq" id="WP_088050536.1">
    <property type="nucleotide sequence ID" value="NZ_BMJD01000004.1"/>
</dbReference>
<name>A0A9W5X4H3_9BACI</name>
<dbReference type="EMBL" id="BMJD01000004">
    <property type="protein sequence ID" value="GGB34110.1"/>
    <property type="molecule type" value="Genomic_DNA"/>
</dbReference>
<dbReference type="Pfam" id="PF04229">
    <property type="entry name" value="GrpB"/>
    <property type="match status" value="1"/>
</dbReference>
<protein>
    <recommendedName>
        <fullName evidence="3">GrpB family protein</fullName>
    </recommendedName>
</protein>
<accession>A0A9W5X4H3</accession>
<dbReference type="AlphaFoldDB" id="A0A9W5X4H3"/>
<dbReference type="Gene3D" id="3.30.460.10">
    <property type="entry name" value="Beta Polymerase, domain 2"/>
    <property type="match status" value="1"/>
</dbReference>
<sequence>MRRVKVTAYNEKWPLMFAKEANKLREVFGPEIVQIHHIGSKSVVGLKAKPIIDIMPVVKNINRVAAFNAAMKDIGYEAKGENGIPGRRYFQKGGDNRTHHVHIYEFGDSEIERHIAFRDYMRTHPNVTEKYGSLKEELAKRFPHNITDYIKGKEQLVLEIERKAMAWYQALNASQ</sequence>
<dbReference type="InterPro" id="IPR043519">
    <property type="entry name" value="NT_sf"/>
</dbReference>
<evidence type="ECO:0000313" key="2">
    <source>
        <dbReference type="Proteomes" id="UP000621492"/>
    </source>
</evidence>
<organism evidence="1 2">
    <name type="scientific">Lentibacillus populi</name>
    <dbReference type="NCBI Taxonomy" id="1827502"/>
    <lineage>
        <taxon>Bacteria</taxon>
        <taxon>Bacillati</taxon>
        <taxon>Bacillota</taxon>
        <taxon>Bacilli</taxon>
        <taxon>Bacillales</taxon>
        <taxon>Bacillaceae</taxon>
        <taxon>Lentibacillus</taxon>
    </lineage>
</organism>
<reference evidence="1" key="1">
    <citation type="journal article" date="2014" name="Int. J. Syst. Evol. Microbiol.">
        <title>Complete genome sequence of Corynebacterium casei LMG S-19264T (=DSM 44701T), isolated from a smear-ripened cheese.</title>
        <authorList>
            <consortium name="US DOE Joint Genome Institute (JGI-PGF)"/>
            <person name="Walter F."/>
            <person name="Albersmeier A."/>
            <person name="Kalinowski J."/>
            <person name="Ruckert C."/>
        </authorList>
    </citation>
    <scope>NUCLEOTIDE SEQUENCE</scope>
    <source>
        <strain evidence="1">CGMCC 1.15454</strain>
    </source>
</reference>
<reference evidence="1" key="2">
    <citation type="submission" date="2020-09" db="EMBL/GenBank/DDBJ databases">
        <authorList>
            <person name="Sun Q."/>
            <person name="Zhou Y."/>
        </authorList>
    </citation>
    <scope>NUCLEOTIDE SEQUENCE</scope>
    <source>
        <strain evidence="1">CGMCC 1.15454</strain>
    </source>
</reference>
<evidence type="ECO:0000313" key="1">
    <source>
        <dbReference type="EMBL" id="GGB34110.1"/>
    </source>
</evidence>
<gene>
    <name evidence="1" type="ORF">GCM10011409_09440</name>
</gene>
<proteinExistence type="predicted"/>
<keyword evidence="2" id="KW-1185">Reference proteome</keyword>
<dbReference type="Proteomes" id="UP000621492">
    <property type="component" value="Unassembled WGS sequence"/>
</dbReference>
<dbReference type="SUPFAM" id="SSF81301">
    <property type="entry name" value="Nucleotidyltransferase"/>
    <property type="match status" value="1"/>
</dbReference>